<feature type="transmembrane region" description="Helical" evidence="1">
    <location>
        <begin position="90"/>
        <end position="109"/>
    </location>
</feature>
<comment type="caution">
    <text evidence="2">The sequence shown here is derived from an EMBL/GenBank/DDBJ whole genome shotgun (WGS) entry which is preliminary data.</text>
</comment>
<keyword evidence="1" id="KW-1133">Transmembrane helix</keyword>
<evidence type="ECO:0008006" key="4">
    <source>
        <dbReference type="Google" id="ProtNLM"/>
    </source>
</evidence>
<evidence type="ECO:0000313" key="2">
    <source>
        <dbReference type="EMBL" id="MFD1193862.1"/>
    </source>
</evidence>
<keyword evidence="1" id="KW-0472">Membrane</keyword>
<reference evidence="3" key="1">
    <citation type="journal article" date="2019" name="Int. J. Syst. Evol. Microbiol.">
        <title>The Global Catalogue of Microorganisms (GCM) 10K type strain sequencing project: providing services to taxonomists for standard genome sequencing and annotation.</title>
        <authorList>
            <consortium name="The Broad Institute Genomics Platform"/>
            <consortium name="The Broad Institute Genome Sequencing Center for Infectious Disease"/>
            <person name="Wu L."/>
            <person name="Ma J."/>
        </authorList>
    </citation>
    <scope>NUCLEOTIDE SEQUENCE [LARGE SCALE GENOMIC DNA]</scope>
    <source>
        <strain evidence="3">CCUG 55328</strain>
    </source>
</reference>
<evidence type="ECO:0000256" key="1">
    <source>
        <dbReference type="SAM" id="Phobius"/>
    </source>
</evidence>
<feature type="transmembrane region" description="Helical" evidence="1">
    <location>
        <begin position="182"/>
        <end position="206"/>
    </location>
</feature>
<feature type="transmembrane region" description="Helical" evidence="1">
    <location>
        <begin position="67"/>
        <end position="84"/>
    </location>
</feature>
<name>A0ABW3TBE4_9RHOB</name>
<protein>
    <recommendedName>
        <fullName evidence="4">TVP38/TMEM64 family membrane protein</fullName>
    </recommendedName>
</protein>
<evidence type="ECO:0000313" key="3">
    <source>
        <dbReference type="Proteomes" id="UP001597151"/>
    </source>
</evidence>
<accession>A0ABW3TBE4</accession>
<proteinExistence type="predicted"/>
<dbReference type="EMBL" id="JBHTKR010000002">
    <property type="protein sequence ID" value="MFD1193862.1"/>
    <property type="molecule type" value="Genomic_DNA"/>
</dbReference>
<keyword evidence="1" id="KW-0812">Transmembrane</keyword>
<gene>
    <name evidence="2" type="ORF">ACFQ3C_04190</name>
</gene>
<sequence>MSVALRFVGFVAVVLAATWAAHLIRDALDLTIMPDNEQQVHRALMMGTFAYILLLAMPFVPGVEIGLAMLAAFGAAIAPLVYGATLASMMLAYAFGRLLPIAMLQRLLAFLRMRRAADLVARAAPLAHEDRLSMLLDGASPRILTLAVRHRYLALALLVNTPGNAVIGGGGGIMLLAGISGIFAPVPTLLTLAVAVSPVPLAVIFLGA</sequence>
<organism evidence="2 3">
    <name type="scientific">Seohaeicola saemankumensis</name>
    <dbReference type="NCBI Taxonomy" id="481181"/>
    <lineage>
        <taxon>Bacteria</taxon>
        <taxon>Pseudomonadati</taxon>
        <taxon>Pseudomonadota</taxon>
        <taxon>Alphaproteobacteria</taxon>
        <taxon>Rhodobacterales</taxon>
        <taxon>Roseobacteraceae</taxon>
        <taxon>Seohaeicola</taxon>
    </lineage>
</organism>
<feature type="transmembrane region" description="Helical" evidence="1">
    <location>
        <begin position="44"/>
        <end position="60"/>
    </location>
</feature>
<feature type="transmembrane region" description="Helical" evidence="1">
    <location>
        <begin position="152"/>
        <end position="176"/>
    </location>
</feature>
<dbReference type="RefSeq" id="WP_380789199.1">
    <property type="nucleotide sequence ID" value="NZ_JBHTKR010000002.1"/>
</dbReference>
<keyword evidence="3" id="KW-1185">Reference proteome</keyword>
<dbReference type="Proteomes" id="UP001597151">
    <property type="component" value="Unassembled WGS sequence"/>
</dbReference>